<dbReference type="Proteomes" id="UP000789595">
    <property type="component" value="Unassembled WGS sequence"/>
</dbReference>
<feature type="region of interest" description="Disordered" evidence="1">
    <location>
        <begin position="448"/>
        <end position="515"/>
    </location>
</feature>
<dbReference type="AlphaFoldDB" id="A0A8J2SII6"/>
<protein>
    <recommendedName>
        <fullName evidence="5">Sulphotransferase Stf0 domain-containing protein</fullName>
    </recommendedName>
</protein>
<feature type="signal peptide" evidence="2">
    <location>
        <begin position="1"/>
        <end position="26"/>
    </location>
</feature>
<evidence type="ECO:0000256" key="1">
    <source>
        <dbReference type="SAM" id="MobiDB-lite"/>
    </source>
</evidence>
<feature type="compositionally biased region" description="Basic and acidic residues" evidence="1">
    <location>
        <begin position="325"/>
        <end position="336"/>
    </location>
</feature>
<dbReference type="EMBL" id="CAKKNE010000003">
    <property type="protein sequence ID" value="CAH0372713.1"/>
    <property type="molecule type" value="Genomic_DNA"/>
</dbReference>
<feature type="compositionally biased region" description="Low complexity" evidence="1">
    <location>
        <begin position="477"/>
        <end position="490"/>
    </location>
</feature>
<dbReference type="Gene3D" id="3.40.50.300">
    <property type="entry name" value="P-loop containing nucleotide triphosphate hydrolases"/>
    <property type="match status" value="1"/>
</dbReference>
<dbReference type="InterPro" id="IPR027417">
    <property type="entry name" value="P-loop_NTPase"/>
</dbReference>
<reference evidence="3" key="1">
    <citation type="submission" date="2021-11" db="EMBL/GenBank/DDBJ databases">
        <authorList>
            <consortium name="Genoscope - CEA"/>
            <person name="William W."/>
        </authorList>
    </citation>
    <scope>NUCLEOTIDE SEQUENCE</scope>
</reference>
<gene>
    <name evidence="3" type="ORF">PECAL_3P27340</name>
</gene>
<feature type="compositionally biased region" description="Pro residues" evidence="1">
    <location>
        <begin position="455"/>
        <end position="467"/>
    </location>
</feature>
<evidence type="ECO:0008006" key="5">
    <source>
        <dbReference type="Google" id="ProtNLM"/>
    </source>
</evidence>
<evidence type="ECO:0000313" key="3">
    <source>
        <dbReference type="EMBL" id="CAH0372713.1"/>
    </source>
</evidence>
<sequence length="538" mass="57347">MSNAGPPTGARISVLALCSMAHPVFSVSPLLVHPRSAQNLPWRRARGRQKTPSEKNTDAVSSLLAAYPPLANVTAEADMLRTGGGLCATGLARRGVCCAATCATCGGRGCGRPANASGVCCKSSIVRSRRRCEQPGDVACVLPEARAEIVDDDLDDGIFAPPNASSSPSLSNNYFVVVSTQHAGARWIAAELAARQCVTAGGEFFAARDAFHWTARAQRRALAALFSGAGAVDEASPKFAQWVEAVNGRGDGQARAVGFRWMLSQRVAEAFDAWFARLAAARGVRLVVVGRADVLRLTVSKRHARGRVRRLDGSVRGRARSAARAGERIPARDAPDRPTPPRPLARRAAPRRAAPQLSCASPHFCARRRRLEALRALHRRAAARGVASLLLAYEDLVGAGAAAQFRRLEDFLRVGDCAVDARKRPPRGAASSRSISSSSFTAGACAGAIARTPGTPRPTWPTGPPSPTRSAARRSPRSSPMPTTRSPPARSSRRGRRSPVRRRHRRPPPPQASCFSSRAVFSLGLRVVGYISGKNKKK</sequence>
<proteinExistence type="predicted"/>
<organism evidence="3 4">
    <name type="scientific">Pelagomonas calceolata</name>
    <dbReference type="NCBI Taxonomy" id="35677"/>
    <lineage>
        <taxon>Eukaryota</taxon>
        <taxon>Sar</taxon>
        <taxon>Stramenopiles</taxon>
        <taxon>Ochrophyta</taxon>
        <taxon>Pelagophyceae</taxon>
        <taxon>Pelagomonadales</taxon>
        <taxon>Pelagomonadaceae</taxon>
        <taxon>Pelagomonas</taxon>
    </lineage>
</organism>
<feature type="compositionally biased region" description="Basic residues" evidence="1">
    <location>
        <begin position="491"/>
        <end position="507"/>
    </location>
</feature>
<evidence type="ECO:0000313" key="4">
    <source>
        <dbReference type="Proteomes" id="UP000789595"/>
    </source>
</evidence>
<accession>A0A8J2SII6</accession>
<feature type="chain" id="PRO_5035163709" description="Sulphotransferase Stf0 domain-containing protein" evidence="2">
    <location>
        <begin position="27"/>
        <end position="538"/>
    </location>
</feature>
<feature type="region of interest" description="Disordered" evidence="1">
    <location>
        <begin position="310"/>
        <end position="355"/>
    </location>
</feature>
<name>A0A8J2SII6_9STRA</name>
<keyword evidence="4" id="KW-1185">Reference proteome</keyword>
<comment type="caution">
    <text evidence="3">The sequence shown here is derived from an EMBL/GenBank/DDBJ whole genome shotgun (WGS) entry which is preliminary data.</text>
</comment>
<keyword evidence="2" id="KW-0732">Signal</keyword>
<evidence type="ECO:0000256" key="2">
    <source>
        <dbReference type="SAM" id="SignalP"/>
    </source>
</evidence>